<organism evidence="2 3">
    <name type="scientific">Riccia sorocarpa</name>
    <dbReference type="NCBI Taxonomy" id="122646"/>
    <lineage>
        <taxon>Eukaryota</taxon>
        <taxon>Viridiplantae</taxon>
        <taxon>Streptophyta</taxon>
        <taxon>Embryophyta</taxon>
        <taxon>Marchantiophyta</taxon>
        <taxon>Marchantiopsida</taxon>
        <taxon>Marchantiidae</taxon>
        <taxon>Marchantiales</taxon>
        <taxon>Ricciaceae</taxon>
        <taxon>Riccia</taxon>
    </lineage>
</organism>
<keyword evidence="1" id="KW-0175">Coiled coil</keyword>
<proteinExistence type="predicted"/>
<gene>
    <name evidence="2" type="ORF">R1sor_016007</name>
</gene>
<name>A0ABD3HE57_9MARC</name>
<dbReference type="Proteomes" id="UP001633002">
    <property type="component" value="Unassembled WGS sequence"/>
</dbReference>
<keyword evidence="3" id="KW-1185">Reference proteome</keyword>
<protein>
    <submittedName>
        <fullName evidence="2">Uncharacterized protein</fullName>
    </submittedName>
</protein>
<evidence type="ECO:0000256" key="1">
    <source>
        <dbReference type="SAM" id="Coils"/>
    </source>
</evidence>
<dbReference type="EMBL" id="JBJQOH010000004">
    <property type="protein sequence ID" value="KAL3689698.1"/>
    <property type="molecule type" value="Genomic_DNA"/>
</dbReference>
<evidence type="ECO:0000313" key="2">
    <source>
        <dbReference type="EMBL" id="KAL3689698.1"/>
    </source>
</evidence>
<evidence type="ECO:0000313" key="3">
    <source>
        <dbReference type="Proteomes" id="UP001633002"/>
    </source>
</evidence>
<dbReference type="AlphaFoldDB" id="A0ABD3HE57"/>
<reference evidence="2 3" key="1">
    <citation type="submission" date="2024-09" db="EMBL/GenBank/DDBJ databases">
        <title>Chromosome-scale assembly of Riccia sorocarpa.</title>
        <authorList>
            <person name="Paukszto L."/>
        </authorList>
    </citation>
    <scope>NUCLEOTIDE SEQUENCE [LARGE SCALE GENOMIC DNA]</scope>
    <source>
        <strain evidence="2">LP-2024</strain>
        <tissue evidence="2">Aerial parts of the thallus</tissue>
    </source>
</reference>
<sequence length="196" mass="23304">MGKKSTYFKVNPDLLREDDLKQKIHDTWKEAANTEKDPRIRASPPRERWELKWKAAREVLKEQKRKLRSKLQELKMAREKVAEEGKSTPDEKLLHLEAEVSKLEQQKAAHWRRLSRVNWIQKGDAPSSFFFSLLRAKQKRKEISKLRKDDGTWIEAEDEILAELYDFYSRLLQVETETEEAQALRQQILSGMDKRK</sequence>
<accession>A0ABD3HE57</accession>
<comment type="caution">
    <text evidence="2">The sequence shown here is derived from an EMBL/GenBank/DDBJ whole genome shotgun (WGS) entry which is preliminary data.</text>
</comment>
<feature type="coiled-coil region" evidence="1">
    <location>
        <begin position="57"/>
        <end position="84"/>
    </location>
</feature>